<dbReference type="GO" id="GO:0003700">
    <property type="term" value="F:DNA-binding transcription factor activity"/>
    <property type="evidence" value="ECO:0007669"/>
    <property type="project" value="InterPro"/>
</dbReference>
<proteinExistence type="predicted"/>
<evidence type="ECO:0000256" key="1">
    <source>
        <dbReference type="ARBA" id="ARBA00023125"/>
    </source>
</evidence>
<reference evidence="5" key="1">
    <citation type="submission" date="2022-07" db="EMBL/GenBank/DDBJ databases">
        <title>Phylogenomic reconstructions and comparative analyses of Kickxellomycotina fungi.</title>
        <authorList>
            <person name="Reynolds N.K."/>
            <person name="Stajich J.E."/>
            <person name="Barry K."/>
            <person name="Grigoriev I.V."/>
            <person name="Crous P."/>
            <person name="Smith M.E."/>
        </authorList>
    </citation>
    <scope>NUCLEOTIDE SEQUENCE</scope>
    <source>
        <strain evidence="5">RSA 567</strain>
    </source>
</reference>
<dbReference type="EMBL" id="JANBQB010000160">
    <property type="protein sequence ID" value="KAJ1980609.1"/>
    <property type="molecule type" value="Genomic_DNA"/>
</dbReference>
<feature type="compositionally biased region" description="Acidic residues" evidence="3">
    <location>
        <begin position="178"/>
        <end position="194"/>
    </location>
</feature>
<dbReference type="Proteomes" id="UP001151582">
    <property type="component" value="Unassembled WGS sequence"/>
</dbReference>
<evidence type="ECO:0000256" key="2">
    <source>
        <dbReference type="ARBA" id="ARBA00023242"/>
    </source>
</evidence>
<feature type="compositionally biased region" description="Polar residues" evidence="3">
    <location>
        <begin position="59"/>
        <end position="68"/>
    </location>
</feature>
<dbReference type="InterPro" id="IPR036638">
    <property type="entry name" value="HLH_DNA-bd_sf"/>
</dbReference>
<protein>
    <submittedName>
        <fullName evidence="5">Basic helix-loop-helix protein</fullName>
    </submittedName>
</protein>
<dbReference type="GO" id="GO:0046983">
    <property type="term" value="F:protein dimerization activity"/>
    <property type="evidence" value="ECO:0007669"/>
    <property type="project" value="InterPro"/>
</dbReference>
<name>A0A9W8B2N4_9FUNG</name>
<evidence type="ECO:0000313" key="6">
    <source>
        <dbReference type="Proteomes" id="UP001151582"/>
    </source>
</evidence>
<feature type="region of interest" description="Disordered" evidence="3">
    <location>
        <begin position="317"/>
        <end position="341"/>
    </location>
</feature>
<accession>A0A9W8B2N4</accession>
<dbReference type="Pfam" id="PF00010">
    <property type="entry name" value="HLH"/>
    <property type="match status" value="1"/>
</dbReference>
<dbReference type="CDD" id="cd11398">
    <property type="entry name" value="bHLHzip_scCBP1"/>
    <property type="match status" value="1"/>
</dbReference>
<feature type="region of interest" description="Disordered" evidence="3">
    <location>
        <begin position="114"/>
        <end position="239"/>
    </location>
</feature>
<dbReference type="SMART" id="SM00353">
    <property type="entry name" value="HLH"/>
    <property type="match status" value="1"/>
</dbReference>
<feature type="region of interest" description="Disordered" evidence="3">
    <location>
        <begin position="1"/>
        <end position="36"/>
    </location>
</feature>
<keyword evidence="2" id="KW-0539">Nucleus</keyword>
<keyword evidence="6" id="KW-1185">Reference proteome</keyword>
<organism evidence="5 6">
    <name type="scientific">Dimargaris verticillata</name>
    <dbReference type="NCBI Taxonomy" id="2761393"/>
    <lineage>
        <taxon>Eukaryota</taxon>
        <taxon>Fungi</taxon>
        <taxon>Fungi incertae sedis</taxon>
        <taxon>Zoopagomycota</taxon>
        <taxon>Kickxellomycotina</taxon>
        <taxon>Dimargaritomycetes</taxon>
        <taxon>Dimargaritales</taxon>
        <taxon>Dimargaritaceae</taxon>
        <taxon>Dimargaris</taxon>
    </lineage>
</organism>
<comment type="caution">
    <text evidence="5">The sequence shown here is derived from an EMBL/GenBank/DDBJ whole genome shotgun (WGS) entry which is preliminary data.</text>
</comment>
<sequence length="341" mass="36723">MKPTQGEHDPKVSPSAKKVKAEGAGEPASTKYNEDDIILFETLAKSTNQDMIGSFIESVKSQHQTSTDPGGDSEHKDHDGASPLPHEPVDLAPGLLSPDSDASFLESFATLSKSDALTRSADIHPTAEGVESIDLTTEDSGAKGNKGNAKKRGRPSKKTREPKDSGQVDTTTSPPAGGEDDNDDGEDDGNDEGDTGAARPKKASRGGARLSLTPKPPVGSEEWHRLRRENHKEVERRRRETINEGINELMLLLPSPPKNKGKIVHQAALYIRQLKENEATNVEKWTLEKLLTEQAINELSAQVDMLKAENEQLRLKLEKASSAGGSGEGSASGKKRKTSVS</sequence>
<dbReference type="InterPro" id="IPR011598">
    <property type="entry name" value="bHLH_dom"/>
</dbReference>
<feature type="compositionally biased region" description="Basic residues" evidence="3">
    <location>
        <begin position="148"/>
        <end position="157"/>
    </location>
</feature>
<dbReference type="SUPFAM" id="SSF47459">
    <property type="entry name" value="HLH, helix-loop-helix DNA-binding domain"/>
    <property type="match status" value="1"/>
</dbReference>
<feature type="compositionally biased region" description="Basic and acidic residues" evidence="3">
    <location>
        <begin position="1"/>
        <end position="11"/>
    </location>
</feature>
<feature type="domain" description="BHLH" evidence="4">
    <location>
        <begin position="226"/>
        <end position="277"/>
    </location>
</feature>
<dbReference type="OrthoDB" id="71302at2759"/>
<gene>
    <name evidence="5" type="primary">CBF1</name>
    <name evidence="5" type="ORF">H4R34_002391</name>
</gene>
<evidence type="ECO:0000313" key="5">
    <source>
        <dbReference type="EMBL" id="KAJ1980609.1"/>
    </source>
</evidence>
<evidence type="ECO:0000256" key="3">
    <source>
        <dbReference type="SAM" id="MobiDB-lite"/>
    </source>
</evidence>
<dbReference type="InterPro" id="IPR047206">
    <property type="entry name" value="bHLHzip_scCBP1-like"/>
</dbReference>
<evidence type="ECO:0000259" key="4">
    <source>
        <dbReference type="PROSITE" id="PS50888"/>
    </source>
</evidence>
<dbReference type="PANTHER" id="PTHR47787">
    <property type="entry name" value="CENTROMERE-BINDING PROTEIN 1"/>
    <property type="match status" value="1"/>
</dbReference>
<feature type="region of interest" description="Disordered" evidence="3">
    <location>
        <begin position="54"/>
        <end position="101"/>
    </location>
</feature>
<dbReference type="GO" id="GO:0005634">
    <property type="term" value="C:nucleus"/>
    <property type="evidence" value="ECO:0007669"/>
    <property type="project" value="TreeGrafter"/>
</dbReference>
<dbReference type="Gene3D" id="4.10.280.10">
    <property type="entry name" value="Helix-loop-helix DNA-binding domain"/>
    <property type="match status" value="1"/>
</dbReference>
<dbReference type="PANTHER" id="PTHR47787:SF1">
    <property type="entry name" value="CENTROMERE-BINDING PROTEIN 1"/>
    <property type="match status" value="1"/>
</dbReference>
<dbReference type="AlphaFoldDB" id="A0A9W8B2N4"/>
<feature type="compositionally biased region" description="Basic and acidic residues" evidence="3">
    <location>
        <begin position="230"/>
        <end position="239"/>
    </location>
</feature>
<keyword evidence="1" id="KW-0238">DNA-binding</keyword>
<dbReference type="PROSITE" id="PS50888">
    <property type="entry name" value="BHLH"/>
    <property type="match status" value="1"/>
</dbReference>
<dbReference type="GO" id="GO:0003677">
    <property type="term" value="F:DNA binding"/>
    <property type="evidence" value="ECO:0007669"/>
    <property type="project" value="UniProtKB-KW"/>
</dbReference>